<dbReference type="Proteomes" id="UP001177023">
    <property type="component" value="Unassembled WGS sequence"/>
</dbReference>
<feature type="region of interest" description="Disordered" evidence="1">
    <location>
        <begin position="1"/>
        <end position="94"/>
    </location>
</feature>
<evidence type="ECO:0000313" key="2">
    <source>
        <dbReference type="EMBL" id="CAJ0578074.1"/>
    </source>
</evidence>
<feature type="compositionally biased region" description="Basic and acidic residues" evidence="1">
    <location>
        <begin position="217"/>
        <end position="236"/>
    </location>
</feature>
<gene>
    <name evidence="2" type="ORF">MSPICULIGERA_LOCUS16338</name>
</gene>
<name>A0AA36G3F3_9BILA</name>
<comment type="caution">
    <text evidence="2">The sequence shown here is derived from an EMBL/GenBank/DDBJ whole genome shotgun (WGS) entry which is preliminary data.</text>
</comment>
<sequence length="584" mass="65764">MSRRTFFPTGVGKWVPFESRVPHPQRRTSKPGTTRTGMGRSGINYVRQAPHRNMADDEEAAAKREKVQKRMRTQVDGWGGHGSGPSSQSPPVKLHRRYMCEKPRNDLDDRLEGMMCEGRSSRFPSKSHLNYGQQHSAPSCDELQTVNTRAQAIARKIIKLKESQPINWEDEVDKLEDMQVALEEERFDLMRNGLPGPSSHPTRGIKPSRANSSNTKYRREHEKHAESRSNRHRQAESDPESELSSHSEDRPRISSKNRKEPSQTTKQLPTVDQVEALKSRMAAFMKKLPPAEKVKSPLPAYRTPGTSQFSSTRSPESDPYMTPRQQFSLELGDRAPNAILPPTPARVGCKTTDFGYQGSDLFYFDPAQVARRIVTHVPYLPLVEARRGSSYIDTCTGMIDERLSNAELRMWGENLYKSASTEMHDKTSLFELDEDDECLDEADLFGSPSTPGTPGTPEAGRYGDIGSTPQVEKAFNETIRALHLDDHELGTQASSAHDDAQFDQNQDFASYDHSSPFRVAPSESDLFHLTPDHNDSQDFDNVMDNSDPAPVDLEPFDFDETMDAGDRGDDFGGMTYQKFSIYRA</sequence>
<feature type="non-terminal residue" evidence="2">
    <location>
        <position position="1"/>
    </location>
</feature>
<protein>
    <submittedName>
        <fullName evidence="2">Uncharacterized protein</fullName>
    </submittedName>
</protein>
<dbReference type="EMBL" id="CATQJA010002653">
    <property type="protein sequence ID" value="CAJ0578074.1"/>
    <property type="molecule type" value="Genomic_DNA"/>
</dbReference>
<evidence type="ECO:0000256" key="1">
    <source>
        <dbReference type="SAM" id="MobiDB-lite"/>
    </source>
</evidence>
<organism evidence="2 3">
    <name type="scientific">Mesorhabditis spiculigera</name>
    <dbReference type="NCBI Taxonomy" id="96644"/>
    <lineage>
        <taxon>Eukaryota</taxon>
        <taxon>Metazoa</taxon>
        <taxon>Ecdysozoa</taxon>
        <taxon>Nematoda</taxon>
        <taxon>Chromadorea</taxon>
        <taxon>Rhabditida</taxon>
        <taxon>Rhabditina</taxon>
        <taxon>Rhabditomorpha</taxon>
        <taxon>Rhabditoidea</taxon>
        <taxon>Rhabditidae</taxon>
        <taxon>Mesorhabditinae</taxon>
        <taxon>Mesorhabditis</taxon>
    </lineage>
</organism>
<proteinExistence type="predicted"/>
<accession>A0AA36G3F3</accession>
<dbReference type="AlphaFoldDB" id="A0AA36G3F3"/>
<feature type="region of interest" description="Disordered" evidence="1">
    <location>
        <begin position="288"/>
        <end position="322"/>
    </location>
</feature>
<feature type="compositionally biased region" description="Polar residues" evidence="1">
    <location>
        <begin position="304"/>
        <end position="314"/>
    </location>
</feature>
<evidence type="ECO:0000313" key="3">
    <source>
        <dbReference type="Proteomes" id="UP001177023"/>
    </source>
</evidence>
<keyword evidence="3" id="KW-1185">Reference proteome</keyword>
<reference evidence="2" key="1">
    <citation type="submission" date="2023-06" db="EMBL/GenBank/DDBJ databases">
        <authorList>
            <person name="Delattre M."/>
        </authorList>
    </citation>
    <scope>NUCLEOTIDE SEQUENCE</scope>
    <source>
        <strain evidence="2">AF72</strain>
    </source>
</reference>
<feature type="region of interest" description="Disordered" evidence="1">
    <location>
        <begin position="189"/>
        <end position="272"/>
    </location>
</feature>
<feature type="compositionally biased region" description="Basic and acidic residues" evidence="1">
    <location>
        <begin position="243"/>
        <end position="261"/>
    </location>
</feature>